<evidence type="ECO:0000256" key="2">
    <source>
        <dbReference type="ARBA" id="ARBA00022840"/>
    </source>
</evidence>
<dbReference type="InterPro" id="IPR030870">
    <property type="entry name" value="ZapE"/>
</dbReference>
<dbReference type="InterPro" id="IPR027417">
    <property type="entry name" value="P-loop_NTPase"/>
</dbReference>
<dbReference type="GO" id="GO:0051301">
    <property type="term" value="P:cell division"/>
    <property type="evidence" value="ECO:0007669"/>
    <property type="project" value="UniProtKB-KW"/>
</dbReference>
<dbReference type="HAMAP" id="MF_01919">
    <property type="entry name" value="ZapE"/>
    <property type="match status" value="1"/>
</dbReference>
<comment type="subunit">
    <text evidence="3">Interacts with FtsZ.</text>
</comment>
<accession>A0ABU5GTM6</accession>
<comment type="caution">
    <text evidence="4">The sequence shown here is derived from an EMBL/GenBank/DDBJ whole genome shotgun (WGS) entry which is preliminary data.</text>
</comment>
<keyword evidence="3 4" id="KW-0132">Cell division</keyword>
<dbReference type="Pfam" id="PF03969">
    <property type="entry name" value="AFG1_ATPase"/>
    <property type="match status" value="1"/>
</dbReference>
<gene>
    <name evidence="3 4" type="primary">zapE</name>
    <name evidence="4" type="ORF">TOI97_05280</name>
</gene>
<reference evidence="4 5" key="1">
    <citation type="submission" date="2023-12" db="EMBL/GenBank/DDBJ databases">
        <title>Denitrificimonas halotolerans sp. nov.,a novel species isolated from landfill leachate.</title>
        <authorList>
            <person name="Wang S."/>
        </authorList>
    </citation>
    <scope>NUCLEOTIDE SEQUENCE [LARGE SCALE GENOMIC DNA]</scope>
    <source>
        <strain evidence="4 5">JX-1</strain>
    </source>
</reference>
<comment type="similarity">
    <text evidence="3">Belongs to the AFG1 ATPase family. ZapE subfamily.</text>
</comment>
<keyword evidence="1 3" id="KW-0547">Nucleotide-binding</keyword>
<comment type="subcellular location">
    <subcellularLocation>
        <location evidence="3">Cytoplasm</location>
    </subcellularLocation>
</comment>
<proteinExistence type="inferred from homology"/>
<protein>
    <recommendedName>
        <fullName evidence="3">Cell division protein ZapE</fullName>
    </recommendedName>
    <alternativeName>
        <fullName evidence="3">Z ring-associated protein ZapE</fullName>
    </alternativeName>
</protein>
<keyword evidence="5" id="KW-1185">Reference proteome</keyword>
<evidence type="ECO:0000313" key="4">
    <source>
        <dbReference type="EMBL" id="MDY7218983.1"/>
    </source>
</evidence>
<dbReference type="EMBL" id="JAXIVU010000005">
    <property type="protein sequence ID" value="MDY7218983.1"/>
    <property type="molecule type" value="Genomic_DNA"/>
</dbReference>
<dbReference type="NCBIfam" id="NF040713">
    <property type="entry name" value="ZapE"/>
    <property type="match status" value="1"/>
</dbReference>
<comment type="function">
    <text evidence="3">Reduces the stability of FtsZ polymers in the presence of ATP.</text>
</comment>
<keyword evidence="3" id="KW-0131">Cell cycle</keyword>
<dbReference type="Gene3D" id="3.40.50.300">
    <property type="entry name" value="P-loop containing nucleotide triphosphate hydrolases"/>
    <property type="match status" value="1"/>
</dbReference>
<dbReference type="PANTHER" id="PTHR12169:SF6">
    <property type="entry name" value="AFG1-LIKE ATPASE"/>
    <property type="match status" value="1"/>
</dbReference>
<evidence type="ECO:0000313" key="5">
    <source>
        <dbReference type="Proteomes" id="UP001294570"/>
    </source>
</evidence>
<name>A0ABU5GTM6_9GAMM</name>
<keyword evidence="3" id="KW-0378">Hydrolase</keyword>
<dbReference type="SUPFAM" id="SSF52540">
    <property type="entry name" value="P-loop containing nucleoside triphosphate hydrolases"/>
    <property type="match status" value="1"/>
</dbReference>
<evidence type="ECO:0000256" key="3">
    <source>
        <dbReference type="HAMAP-Rule" id="MF_01919"/>
    </source>
</evidence>
<organism evidence="4 5">
    <name type="scientific">Denitrificimonas halotolerans</name>
    <dbReference type="NCBI Taxonomy" id="3098930"/>
    <lineage>
        <taxon>Bacteria</taxon>
        <taxon>Pseudomonadati</taxon>
        <taxon>Pseudomonadota</taxon>
        <taxon>Gammaproteobacteria</taxon>
        <taxon>Pseudomonadales</taxon>
        <taxon>Pseudomonadaceae</taxon>
        <taxon>Denitrificimonas</taxon>
    </lineage>
</organism>
<feature type="binding site" evidence="3">
    <location>
        <begin position="69"/>
        <end position="76"/>
    </location>
    <ligand>
        <name>ATP</name>
        <dbReference type="ChEBI" id="CHEBI:30616"/>
    </ligand>
</feature>
<sequence>MTPLERYQKDLQRPDFFRDAAQENAVRHLQRLYDDLTKEAPSTNSNGLLGRLLGKKTPQKPIKGLYFWGGVGRGKTYLVDTFFDALPFEQKMRTHFHRFMKRVHEELRSLDGEKNPLVIVAERFAKEARVICFDEFFVTDITDAMILGGLFEELFKNGVCLVATSNIVPDGLYKDGLQRARFLPAIALLKEHTEVVNVDSGIDYRLRALEQAELYHYPLSTEVEQALDKSFHSLLLENCKVLENEEISVENRTIVARKIGNDVAWFDFRALCDGPRSQNDYIELGKIYSTVILSNVEQMDVSKEDVARRFVNLVDEFYDRNVKLIISAEVPLKDLYVGNRLQFEFQRTLSRLLEMQSHEFLARPHKS</sequence>
<dbReference type="Proteomes" id="UP001294570">
    <property type="component" value="Unassembled WGS sequence"/>
</dbReference>
<dbReference type="InterPro" id="IPR005654">
    <property type="entry name" value="ATPase_AFG1-like"/>
</dbReference>
<evidence type="ECO:0000256" key="1">
    <source>
        <dbReference type="ARBA" id="ARBA00022741"/>
    </source>
</evidence>
<dbReference type="PANTHER" id="PTHR12169">
    <property type="entry name" value="ATPASE N2B"/>
    <property type="match status" value="1"/>
</dbReference>
<keyword evidence="3" id="KW-0963">Cytoplasm</keyword>
<dbReference type="RefSeq" id="WP_321553081.1">
    <property type="nucleotide sequence ID" value="NZ_JAXIVU010000005.1"/>
</dbReference>
<keyword evidence="2 3" id="KW-0067">ATP-binding</keyword>